<dbReference type="EMBL" id="JRLY01000005">
    <property type="protein sequence ID" value="KGO93239.1"/>
    <property type="molecule type" value="Genomic_DNA"/>
</dbReference>
<feature type="transmembrane region" description="Helical" evidence="1">
    <location>
        <begin position="250"/>
        <end position="270"/>
    </location>
</feature>
<dbReference type="AlphaFoldDB" id="A0A0A2MLR7"/>
<comment type="caution">
    <text evidence="2">The sequence shown here is derived from an EMBL/GenBank/DDBJ whole genome shotgun (WGS) entry which is preliminary data.</text>
</comment>
<evidence type="ECO:0000313" key="3">
    <source>
        <dbReference type="Proteomes" id="UP000030111"/>
    </source>
</evidence>
<feature type="transmembrane region" description="Helical" evidence="1">
    <location>
        <begin position="195"/>
        <end position="214"/>
    </location>
</feature>
<evidence type="ECO:0008006" key="4">
    <source>
        <dbReference type="Google" id="ProtNLM"/>
    </source>
</evidence>
<dbReference type="OrthoDB" id="671850at2"/>
<keyword evidence="1" id="KW-1133">Transmembrane helix</keyword>
<feature type="transmembrane region" description="Helical" evidence="1">
    <location>
        <begin position="136"/>
        <end position="153"/>
    </location>
</feature>
<proteinExistence type="predicted"/>
<dbReference type="STRING" id="1121898.GCA_000422725_01955"/>
<evidence type="ECO:0000313" key="2">
    <source>
        <dbReference type="EMBL" id="KGO93239.1"/>
    </source>
</evidence>
<reference evidence="2 3" key="1">
    <citation type="submission" date="2013-09" db="EMBL/GenBank/DDBJ databases">
        <authorList>
            <person name="Zeng Z."/>
            <person name="Chen C."/>
        </authorList>
    </citation>
    <scope>NUCLEOTIDE SEQUENCE [LARGE SCALE GENOMIC DNA]</scope>
    <source>
        <strain evidence="2 3">WB 4.1-42</strain>
    </source>
</reference>
<dbReference type="Proteomes" id="UP000030111">
    <property type="component" value="Unassembled WGS sequence"/>
</dbReference>
<protein>
    <recommendedName>
        <fullName evidence="4">DUF393 domain-containing protein</fullName>
    </recommendedName>
</protein>
<feature type="transmembrane region" description="Helical" evidence="1">
    <location>
        <begin position="220"/>
        <end position="238"/>
    </location>
</feature>
<dbReference type="eggNOG" id="COG3011">
    <property type="taxonomic scope" value="Bacteria"/>
</dbReference>
<keyword evidence="1" id="KW-0472">Membrane</keyword>
<gene>
    <name evidence="2" type="ORF">Q766_08000</name>
</gene>
<keyword evidence="1" id="KW-0812">Transmembrane</keyword>
<accession>A0A0A2MLR7</accession>
<sequence length="272" mass="30691">MKTLANQTLLYDDACPLCSVYTTGFIKTGMLDANGRKPYAQLTNSEMLYVDVQRAANEIALVDNHNKTVTYGIDSLLKVIGNSFPIIEKIGTTKSVHYMLKKLYSFISYNRKVIIPNKKSNATLQCVPDFNYSYRIAYIIFATLVTAFALYNYSGLITMLPAGSFNRELLLAAGQVAFQGMFFIKKDTKISINYFGNLITVSIMGSLLLVPMLLLAQFIAFHQIIVLGWFGLTAALMFTEHYRRVKILELPHYLCLTWVLYRIIALALILSL</sequence>
<evidence type="ECO:0000256" key="1">
    <source>
        <dbReference type="SAM" id="Phobius"/>
    </source>
</evidence>
<dbReference type="RefSeq" id="WP_026990782.1">
    <property type="nucleotide sequence ID" value="NZ_AUGP01000018.1"/>
</dbReference>
<organism evidence="2 3">
    <name type="scientific">Flavobacterium subsaxonicum WB 4.1-42 = DSM 21790</name>
    <dbReference type="NCBI Taxonomy" id="1121898"/>
    <lineage>
        <taxon>Bacteria</taxon>
        <taxon>Pseudomonadati</taxon>
        <taxon>Bacteroidota</taxon>
        <taxon>Flavobacteriia</taxon>
        <taxon>Flavobacteriales</taxon>
        <taxon>Flavobacteriaceae</taxon>
        <taxon>Flavobacterium</taxon>
    </lineage>
</organism>
<keyword evidence="3" id="KW-1185">Reference proteome</keyword>
<name>A0A0A2MLR7_9FLAO</name>